<reference evidence="2 3" key="1">
    <citation type="submission" date="2019-12" db="EMBL/GenBank/DDBJ databases">
        <title>Deinococcus sp. HMF7620 Genome sequencing and assembly.</title>
        <authorList>
            <person name="Kang H."/>
            <person name="Kim H."/>
            <person name="Joh K."/>
        </authorList>
    </citation>
    <scope>NUCLEOTIDE SEQUENCE [LARGE SCALE GENOMIC DNA]</scope>
    <source>
        <strain evidence="2 3">HMF7620</strain>
    </source>
</reference>
<feature type="domain" description="Aminoglycoside phosphotransferase" evidence="1">
    <location>
        <begin position="41"/>
        <end position="263"/>
    </location>
</feature>
<dbReference type="EMBL" id="WQLB01000061">
    <property type="protein sequence ID" value="MVN89420.1"/>
    <property type="molecule type" value="Genomic_DNA"/>
</dbReference>
<accession>A0A7C9LXS7</accession>
<organism evidence="2 3">
    <name type="scientific">Deinococcus arboris</name>
    <dbReference type="NCBI Taxonomy" id="2682977"/>
    <lineage>
        <taxon>Bacteria</taxon>
        <taxon>Thermotogati</taxon>
        <taxon>Deinococcota</taxon>
        <taxon>Deinococci</taxon>
        <taxon>Deinococcales</taxon>
        <taxon>Deinococcaceae</taxon>
        <taxon>Deinococcus</taxon>
    </lineage>
</organism>
<dbReference type="InterPro" id="IPR011009">
    <property type="entry name" value="Kinase-like_dom_sf"/>
</dbReference>
<keyword evidence="3" id="KW-1185">Reference proteome</keyword>
<evidence type="ECO:0000313" key="3">
    <source>
        <dbReference type="Proteomes" id="UP000483286"/>
    </source>
</evidence>
<evidence type="ECO:0000313" key="2">
    <source>
        <dbReference type="EMBL" id="MVN89420.1"/>
    </source>
</evidence>
<evidence type="ECO:0000259" key="1">
    <source>
        <dbReference type="Pfam" id="PF01636"/>
    </source>
</evidence>
<dbReference type="RefSeq" id="WP_157461679.1">
    <property type="nucleotide sequence ID" value="NZ_WQLB01000061.1"/>
</dbReference>
<dbReference type="GO" id="GO:0016740">
    <property type="term" value="F:transferase activity"/>
    <property type="evidence" value="ECO:0007669"/>
    <property type="project" value="UniProtKB-KW"/>
</dbReference>
<sequence length="382" mass="42986">MNDITRPHHRERVLTEVLEREYGLTVQDLQPLPEQGLLGDVWTLNHTLIVKRPRLGGGAWQPEGNVLFSSLLMNALHGAGLPVPEVHPNLHRQYVTVVPNWGSVQVMTRLSAPPDGPSLPPRELAHLLGGHAAHISRAGTAWFRRQDLPAPLSRDPWSVDSIHTQLLHIFQLEEGSSASRQRHKLFQLAERLKHHPLAPPELTEELEDAGPLRALEECRWLARHPQRCVPDAVVHNDLKPGNVFIQSQPQPSIVGSYDYTMASWCCLIRNVSSTYIDSGWFIEDRKGGTFDLLERLAAGHQQQLPLTAHHMQGIAVDLHTVALKKYMLRWNYWKGVLAGTTAGTDLAHICMLKPLEFLKPLRETTLAMDAQHCLHDTLLTPY</sequence>
<dbReference type="Proteomes" id="UP000483286">
    <property type="component" value="Unassembled WGS sequence"/>
</dbReference>
<dbReference type="Gene3D" id="3.90.1200.10">
    <property type="match status" value="1"/>
</dbReference>
<proteinExistence type="predicted"/>
<gene>
    <name evidence="2" type="ORF">GO986_22050</name>
</gene>
<dbReference type="Pfam" id="PF01636">
    <property type="entry name" value="APH"/>
    <property type="match status" value="1"/>
</dbReference>
<protein>
    <submittedName>
        <fullName evidence="2">Phosphotransferase</fullName>
    </submittedName>
</protein>
<keyword evidence="2" id="KW-0808">Transferase</keyword>
<dbReference type="AlphaFoldDB" id="A0A7C9LXS7"/>
<comment type="caution">
    <text evidence="2">The sequence shown here is derived from an EMBL/GenBank/DDBJ whole genome shotgun (WGS) entry which is preliminary data.</text>
</comment>
<dbReference type="InterPro" id="IPR002575">
    <property type="entry name" value="Aminoglycoside_PTrfase"/>
</dbReference>
<dbReference type="SUPFAM" id="SSF56112">
    <property type="entry name" value="Protein kinase-like (PK-like)"/>
    <property type="match status" value="1"/>
</dbReference>
<name>A0A7C9LXS7_9DEIO</name>